<proteinExistence type="predicted"/>
<accession>A0A2I1I3P4</accession>
<comment type="caution">
    <text evidence="1">The sequence shown here is derived from an EMBL/GenBank/DDBJ whole genome shotgun (WGS) entry which is preliminary data.</text>
</comment>
<dbReference type="Proteomes" id="UP000234545">
    <property type="component" value="Unassembled WGS sequence"/>
</dbReference>
<dbReference type="InterPro" id="IPR010982">
    <property type="entry name" value="Lambda_DNA-bd_dom_sf"/>
</dbReference>
<protein>
    <recommendedName>
        <fullName evidence="3">XRE family transcriptional regulator</fullName>
    </recommendedName>
</protein>
<dbReference type="RefSeq" id="WP_101628606.1">
    <property type="nucleotide sequence ID" value="NZ_PKKJ01000015.1"/>
</dbReference>
<name>A0A2I1I3P4_9ACTO</name>
<organism evidence="1 2">
    <name type="scientific">Schaalia turicensis</name>
    <dbReference type="NCBI Taxonomy" id="131111"/>
    <lineage>
        <taxon>Bacteria</taxon>
        <taxon>Bacillati</taxon>
        <taxon>Actinomycetota</taxon>
        <taxon>Actinomycetes</taxon>
        <taxon>Actinomycetales</taxon>
        <taxon>Actinomycetaceae</taxon>
        <taxon>Schaalia</taxon>
    </lineage>
</organism>
<dbReference type="InterPro" id="IPR001387">
    <property type="entry name" value="Cro/C1-type_HTH"/>
</dbReference>
<dbReference type="CDD" id="cd00093">
    <property type="entry name" value="HTH_XRE"/>
    <property type="match status" value="1"/>
</dbReference>
<evidence type="ECO:0000313" key="2">
    <source>
        <dbReference type="Proteomes" id="UP000234545"/>
    </source>
</evidence>
<dbReference type="EMBL" id="PKKJ01000015">
    <property type="protein sequence ID" value="PKY65745.1"/>
    <property type="molecule type" value="Genomic_DNA"/>
</dbReference>
<dbReference type="GO" id="GO:0003677">
    <property type="term" value="F:DNA binding"/>
    <property type="evidence" value="ECO:0007669"/>
    <property type="project" value="InterPro"/>
</dbReference>
<sequence length="69" mass="8155">MFLTRTVINQRVKQYMTAHGFSLRQMADHIHMPLTTFSNRLNGRSAWRDRDIDQLVNRGIVEPLWEGVE</sequence>
<reference evidence="1 2" key="1">
    <citation type="submission" date="2017-12" db="EMBL/GenBank/DDBJ databases">
        <title>Phylogenetic diversity of female urinary microbiome.</title>
        <authorList>
            <person name="Thomas-White K."/>
            <person name="Wolfe A.J."/>
        </authorList>
    </citation>
    <scope>NUCLEOTIDE SEQUENCE [LARGE SCALE GENOMIC DNA]</scope>
    <source>
        <strain evidence="1 2">UMB0250</strain>
    </source>
</reference>
<gene>
    <name evidence="1" type="ORF">CYJ25_07860</name>
</gene>
<dbReference type="SUPFAM" id="SSF47413">
    <property type="entry name" value="lambda repressor-like DNA-binding domains"/>
    <property type="match status" value="1"/>
</dbReference>
<dbReference type="AlphaFoldDB" id="A0A2I1I3P4"/>
<evidence type="ECO:0008006" key="3">
    <source>
        <dbReference type="Google" id="ProtNLM"/>
    </source>
</evidence>
<evidence type="ECO:0000313" key="1">
    <source>
        <dbReference type="EMBL" id="PKY65745.1"/>
    </source>
</evidence>